<dbReference type="Proteomes" id="UP001220610">
    <property type="component" value="Chromosome"/>
</dbReference>
<dbReference type="EMBL" id="CP119311">
    <property type="protein sequence ID" value="WEK35770.1"/>
    <property type="molecule type" value="Genomic_DNA"/>
</dbReference>
<gene>
    <name evidence="4" type="ORF">P0Y53_25065</name>
</gene>
<accession>A0AAJ5WS48</accession>
<feature type="chain" id="PRO_5042534490" evidence="2">
    <location>
        <begin position="31"/>
        <end position="317"/>
    </location>
</feature>
<organism evidence="4 5">
    <name type="scientific">Candidatus Pseudobacter hemicellulosilyticus</name>
    <dbReference type="NCBI Taxonomy" id="3121375"/>
    <lineage>
        <taxon>Bacteria</taxon>
        <taxon>Pseudomonadati</taxon>
        <taxon>Bacteroidota</taxon>
        <taxon>Chitinophagia</taxon>
        <taxon>Chitinophagales</taxon>
        <taxon>Chitinophagaceae</taxon>
        <taxon>Pseudobacter</taxon>
    </lineage>
</organism>
<name>A0AAJ5WS48_9BACT</name>
<protein>
    <submittedName>
        <fullName evidence="4">Outer membrane beta-barrel protein</fullName>
    </submittedName>
</protein>
<dbReference type="InterPro" id="IPR011250">
    <property type="entry name" value="OMP/PagP_B-barrel"/>
</dbReference>
<evidence type="ECO:0000313" key="5">
    <source>
        <dbReference type="Proteomes" id="UP001220610"/>
    </source>
</evidence>
<reference evidence="4" key="1">
    <citation type="submission" date="2023-03" db="EMBL/GenBank/DDBJ databases">
        <title>Andean soil-derived lignocellulolytic bacterial consortium as a source of novel taxa and putative plastic-active enzymes.</title>
        <authorList>
            <person name="Diaz-Garcia L."/>
            <person name="Chuvochina M."/>
            <person name="Feuerriegel G."/>
            <person name="Bunk B."/>
            <person name="Sproer C."/>
            <person name="Streit W.R."/>
            <person name="Rodriguez L.M."/>
            <person name="Overmann J."/>
            <person name="Jimenez D.J."/>
        </authorList>
    </citation>
    <scope>NUCLEOTIDE SEQUENCE</scope>
    <source>
        <strain evidence="4">MAG 7</strain>
    </source>
</reference>
<dbReference type="Pfam" id="PF13505">
    <property type="entry name" value="OMP_b-brl"/>
    <property type="match status" value="1"/>
</dbReference>
<proteinExistence type="predicted"/>
<feature type="domain" description="Outer membrane protein beta-barrel" evidence="3">
    <location>
        <begin position="24"/>
        <end position="235"/>
    </location>
</feature>
<feature type="signal peptide" evidence="2">
    <location>
        <begin position="1"/>
        <end position="30"/>
    </location>
</feature>
<evidence type="ECO:0000256" key="2">
    <source>
        <dbReference type="SAM" id="SignalP"/>
    </source>
</evidence>
<evidence type="ECO:0000256" key="1">
    <source>
        <dbReference type="ARBA" id="ARBA00022729"/>
    </source>
</evidence>
<evidence type="ECO:0000313" key="4">
    <source>
        <dbReference type="EMBL" id="WEK35770.1"/>
    </source>
</evidence>
<sequence>MKQNLHVSVRKCFVLSLTLLCSYLPSFSQGYGSQSSFEIGLTVGPSNFLGDLGGNAGKGTRFIKDNNFRMTKLTWGGYLAYQPAEWLGFRLALNMGRLEGDDAIINGKGGYEEARKLRNSNFRSPLTEGLLLAEFYPTVFIERDPSDTWLKFRPYALIGIGVFKFNPQGTDPLTGNWVDLKPLRTEGQGLPEYPDRKEYKLTQFNIPMGIGIKYFLSEKVNLGLEIIHRQTFTDYIDDVSTNYVDPAAFYAHMPLAQARLAERMANKSGGTGTRFTAGQKRGNPNQNDAYYTVGVKLGIRLGSNDPWSNSTRCPVRF</sequence>
<dbReference type="SUPFAM" id="SSF56925">
    <property type="entry name" value="OMPA-like"/>
    <property type="match status" value="1"/>
</dbReference>
<dbReference type="Gene3D" id="2.40.160.20">
    <property type="match status" value="1"/>
</dbReference>
<evidence type="ECO:0000259" key="3">
    <source>
        <dbReference type="Pfam" id="PF13505"/>
    </source>
</evidence>
<dbReference type="InterPro" id="IPR027385">
    <property type="entry name" value="Beta-barrel_OMP"/>
</dbReference>
<keyword evidence="1 2" id="KW-0732">Signal</keyword>
<dbReference type="AlphaFoldDB" id="A0AAJ5WS48"/>